<dbReference type="GO" id="GO:0016787">
    <property type="term" value="F:hydrolase activity"/>
    <property type="evidence" value="ECO:0007669"/>
    <property type="project" value="UniProtKB-KW"/>
</dbReference>
<evidence type="ECO:0000313" key="3">
    <source>
        <dbReference type="Proteomes" id="UP000235672"/>
    </source>
</evidence>
<gene>
    <name evidence="2" type="ORF">NA56DRAFT_741079</name>
</gene>
<name>A0A2J6QE85_9HELO</name>
<dbReference type="OrthoDB" id="671439at2759"/>
<feature type="domain" description="SGNH hydrolase-type esterase" evidence="1">
    <location>
        <begin position="2"/>
        <end position="170"/>
    </location>
</feature>
<dbReference type="InterPro" id="IPR045136">
    <property type="entry name" value="Iah1-like"/>
</dbReference>
<dbReference type="PANTHER" id="PTHR14209:SF19">
    <property type="entry name" value="ISOAMYL ACETATE-HYDROLYZING ESTERASE 1 HOMOLOG"/>
    <property type="match status" value="1"/>
</dbReference>
<dbReference type="Proteomes" id="UP000235672">
    <property type="component" value="Unassembled WGS sequence"/>
</dbReference>
<dbReference type="EMBL" id="KZ613472">
    <property type="protein sequence ID" value="PMD24566.1"/>
    <property type="molecule type" value="Genomic_DNA"/>
</dbReference>
<keyword evidence="2" id="KW-0378">Hydrolase</keyword>
<dbReference type="InterPro" id="IPR036514">
    <property type="entry name" value="SGNH_hydro_sf"/>
</dbReference>
<dbReference type="AlphaFoldDB" id="A0A2J6QE85"/>
<sequence length="205" mass="23050">MGYNTSHALAVLPKFMPTPAQAKLELLIICFGANDSCLPDDPTGHHVPVDIYRNNLIAMINNARVQAHKPLILLVTPPPIDERQQIITDRARGCTQTRRTVENTERYVKACREVGSQLKIPVVDIWTSFFRHAGLIESVDILGCRGIVTNEAFQSLFSDGLHLTSAGYRLVFENVMKCLKVNYSLLDPDKMEYCYPPWEVAPKLP</sequence>
<dbReference type="CDD" id="cd01838">
    <property type="entry name" value="Isoamyl_acetate_hydrolase_like"/>
    <property type="match status" value="1"/>
</dbReference>
<dbReference type="STRING" id="1745343.A0A2J6QE85"/>
<evidence type="ECO:0000259" key="1">
    <source>
        <dbReference type="Pfam" id="PF13472"/>
    </source>
</evidence>
<protein>
    <submittedName>
        <fullName evidence="2">SGNH hydrolase</fullName>
    </submittedName>
</protein>
<proteinExistence type="predicted"/>
<reference evidence="2 3" key="1">
    <citation type="submission" date="2016-05" db="EMBL/GenBank/DDBJ databases">
        <title>A degradative enzymes factory behind the ericoid mycorrhizal symbiosis.</title>
        <authorList>
            <consortium name="DOE Joint Genome Institute"/>
            <person name="Martino E."/>
            <person name="Morin E."/>
            <person name="Grelet G."/>
            <person name="Kuo A."/>
            <person name="Kohler A."/>
            <person name="Daghino S."/>
            <person name="Barry K."/>
            <person name="Choi C."/>
            <person name="Cichocki N."/>
            <person name="Clum A."/>
            <person name="Copeland A."/>
            <person name="Hainaut M."/>
            <person name="Haridas S."/>
            <person name="Labutti K."/>
            <person name="Lindquist E."/>
            <person name="Lipzen A."/>
            <person name="Khouja H.-R."/>
            <person name="Murat C."/>
            <person name="Ohm R."/>
            <person name="Olson A."/>
            <person name="Spatafora J."/>
            <person name="Veneault-Fourrey C."/>
            <person name="Henrissat B."/>
            <person name="Grigoriev I."/>
            <person name="Martin F."/>
            <person name="Perotto S."/>
        </authorList>
    </citation>
    <scope>NUCLEOTIDE SEQUENCE [LARGE SCALE GENOMIC DNA]</scope>
    <source>
        <strain evidence="2 3">UAMH 7357</strain>
    </source>
</reference>
<dbReference type="Pfam" id="PF13472">
    <property type="entry name" value="Lipase_GDSL_2"/>
    <property type="match status" value="1"/>
</dbReference>
<accession>A0A2J6QE85</accession>
<dbReference type="SUPFAM" id="SSF52266">
    <property type="entry name" value="SGNH hydrolase"/>
    <property type="match status" value="1"/>
</dbReference>
<evidence type="ECO:0000313" key="2">
    <source>
        <dbReference type="EMBL" id="PMD24566.1"/>
    </source>
</evidence>
<dbReference type="PANTHER" id="PTHR14209">
    <property type="entry name" value="ISOAMYL ACETATE-HYDROLYZING ESTERASE 1"/>
    <property type="match status" value="1"/>
</dbReference>
<dbReference type="Gene3D" id="3.40.50.1110">
    <property type="entry name" value="SGNH hydrolase"/>
    <property type="match status" value="1"/>
</dbReference>
<dbReference type="InterPro" id="IPR013830">
    <property type="entry name" value="SGNH_hydro"/>
</dbReference>
<keyword evidence="3" id="KW-1185">Reference proteome</keyword>
<organism evidence="2 3">
    <name type="scientific">Hyaloscypha hepaticicola</name>
    <dbReference type="NCBI Taxonomy" id="2082293"/>
    <lineage>
        <taxon>Eukaryota</taxon>
        <taxon>Fungi</taxon>
        <taxon>Dikarya</taxon>
        <taxon>Ascomycota</taxon>
        <taxon>Pezizomycotina</taxon>
        <taxon>Leotiomycetes</taxon>
        <taxon>Helotiales</taxon>
        <taxon>Hyaloscyphaceae</taxon>
        <taxon>Hyaloscypha</taxon>
    </lineage>
</organism>